<dbReference type="SUPFAM" id="SSF53474">
    <property type="entry name" value="alpha/beta-Hydrolases"/>
    <property type="match status" value="1"/>
</dbReference>
<dbReference type="PANTHER" id="PTHR43329">
    <property type="entry name" value="EPOXIDE HYDROLASE"/>
    <property type="match status" value="1"/>
</dbReference>
<reference evidence="5" key="1">
    <citation type="submission" date="2016-09" db="EMBL/GenBank/DDBJ databases">
        <authorList>
            <person name="Varghese N."/>
            <person name="Submissions S."/>
        </authorList>
    </citation>
    <scope>NUCLEOTIDE SEQUENCE [LARGE SCALE GENOMIC DNA]</scope>
    <source>
        <strain evidence="5">JS23</strain>
    </source>
</reference>
<protein>
    <submittedName>
        <fullName evidence="4">Pimeloyl-ACP methyl ester carboxylesterase</fullName>
    </submittedName>
</protein>
<organism evidence="4 5">
    <name type="scientific">Chitinasiproducens palmae</name>
    <dbReference type="NCBI Taxonomy" id="1770053"/>
    <lineage>
        <taxon>Bacteria</taxon>
        <taxon>Pseudomonadati</taxon>
        <taxon>Pseudomonadota</taxon>
        <taxon>Betaproteobacteria</taxon>
        <taxon>Burkholderiales</taxon>
        <taxon>Burkholderiaceae</taxon>
        <taxon>Chitinasiproducens</taxon>
    </lineage>
</organism>
<feature type="domain" description="AB hydrolase-1" evidence="3">
    <location>
        <begin position="49"/>
        <end position="313"/>
    </location>
</feature>
<dbReference type="STRING" id="1770053.SAMN05216551_102406"/>
<evidence type="ECO:0000313" key="4">
    <source>
        <dbReference type="EMBL" id="SDV47248.1"/>
    </source>
</evidence>
<keyword evidence="5" id="KW-1185">Reference proteome</keyword>
<dbReference type="AlphaFoldDB" id="A0A1H2PN88"/>
<proteinExistence type="predicted"/>
<dbReference type="InterPro" id="IPR000639">
    <property type="entry name" value="Epox_hydrolase-like"/>
</dbReference>
<name>A0A1H2PN88_9BURK</name>
<evidence type="ECO:0000256" key="1">
    <source>
        <dbReference type="ARBA" id="ARBA00022801"/>
    </source>
</evidence>
<feature type="compositionally biased region" description="Polar residues" evidence="2">
    <location>
        <begin position="220"/>
        <end position="229"/>
    </location>
</feature>
<evidence type="ECO:0000259" key="3">
    <source>
        <dbReference type="Pfam" id="PF00561"/>
    </source>
</evidence>
<gene>
    <name evidence="4" type="ORF">SAMN05216551_102406</name>
</gene>
<dbReference type="PRINTS" id="PR00412">
    <property type="entry name" value="EPOXHYDRLASE"/>
</dbReference>
<evidence type="ECO:0000313" key="5">
    <source>
        <dbReference type="Proteomes" id="UP000243719"/>
    </source>
</evidence>
<dbReference type="Proteomes" id="UP000243719">
    <property type="component" value="Unassembled WGS sequence"/>
</dbReference>
<dbReference type="EMBL" id="FNLO01000002">
    <property type="protein sequence ID" value="SDV47248.1"/>
    <property type="molecule type" value="Genomic_DNA"/>
</dbReference>
<dbReference type="InterPro" id="IPR029058">
    <property type="entry name" value="AB_hydrolase_fold"/>
</dbReference>
<sequence>MYAAGMTSTTHLVDPHPHSLGGPAALRSHTLHTPRHTTHYVESGPADGPLMFFLHGWPELGLIWRAQLEAFAAEGWHCVAPDMRGYGHSSAPAASQAYTNEQVVMDMVSLHDHLGGRPAVWVGHDWGSVIAGSLAAHERPRCRGVVLISVPYFPDANALPTLVPLVDRTIYPAERYPDGQWDYYRYYNTHFEAALADLDADKAASLASIFRAGDPASVGTPASNATVTRNGGRFGAAHRAPPTRPDTALWPAADFAQLVRTFEKHGFRAPCAWYLNDEANIAYARRAPDSGHLSLPVLFLNGDYDLMNSIEGNRLGEPMRLACADLSVTNLPGAHWLPLERKAEVVQAIRAWLQDKRLTPPRP</sequence>
<dbReference type="GO" id="GO:0016787">
    <property type="term" value="F:hydrolase activity"/>
    <property type="evidence" value="ECO:0007669"/>
    <property type="project" value="UniProtKB-KW"/>
</dbReference>
<feature type="region of interest" description="Disordered" evidence="2">
    <location>
        <begin position="220"/>
        <end position="242"/>
    </location>
</feature>
<evidence type="ECO:0000256" key="2">
    <source>
        <dbReference type="SAM" id="MobiDB-lite"/>
    </source>
</evidence>
<accession>A0A1H2PN88</accession>
<dbReference type="Pfam" id="PF00561">
    <property type="entry name" value="Abhydrolase_1"/>
    <property type="match status" value="1"/>
</dbReference>
<dbReference type="InterPro" id="IPR000073">
    <property type="entry name" value="AB_hydrolase_1"/>
</dbReference>
<feature type="compositionally biased region" description="Polar residues" evidence="2">
    <location>
        <begin position="1"/>
        <end position="11"/>
    </location>
</feature>
<feature type="region of interest" description="Disordered" evidence="2">
    <location>
        <begin position="1"/>
        <end position="27"/>
    </location>
</feature>
<keyword evidence="1" id="KW-0378">Hydrolase</keyword>
<dbReference type="Gene3D" id="3.40.50.1820">
    <property type="entry name" value="alpha/beta hydrolase"/>
    <property type="match status" value="1"/>
</dbReference>